<dbReference type="Proteomes" id="UP000663848">
    <property type="component" value="Unassembled WGS sequence"/>
</dbReference>
<reference evidence="2" key="1">
    <citation type="submission" date="2021-02" db="EMBL/GenBank/DDBJ databases">
        <authorList>
            <person name="Nowell W R."/>
        </authorList>
    </citation>
    <scope>NUCLEOTIDE SEQUENCE</scope>
</reference>
<organism evidence="2 3">
    <name type="scientific">Rotaria socialis</name>
    <dbReference type="NCBI Taxonomy" id="392032"/>
    <lineage>
        <taxon>Eukaryota</taxon>
        <taxon>Metazoa</taxon>
        <taxon>Spiralia</taxon>
        <taxon>Gnathifera</taxon>
        <taxon>Rotifera</taxon>
        <taxon>Eurotatoria</taxon>
        <taxon>Bdelloidea</taxon>
        <taxon>Philodinida</taxon>
        <taxon>Philodinidae</taxon>
        <taxon>Rotaria</taxon>
    </lineage>
</organism>
<evidence type="ECO:0000256" key="1">
    <source>
        <dbReference type="SAM" id="MobiDB-lite"/>
    </source>
</evidence>
<name>A0A822D147_9BILA</name>
<dbReference type="EMBL" id="CAJOBR010053681">
    <property type="protein sequence ID" value="CAF5056791.1"/>
    <property type="molecule type" value="Genomic_DNA"/>
</dbReference>
<gene>
    <name evidence="2" type="ORF">QYT958_LOCUS42414</name>
</gene>
<evidence type="ECO:0000313" key="3">
    <source>
        <dbReference type="Proteomes" id="UP000663848"/>
    </source>
</evidence>
<feature type="non-terminal residue" evidence="2">
    <location>
        <position position="91"/>
    </location>
</feature>
<feature type="region of interest" description="Disordered" evidence="1">
    <location>
        <begin position="1"/>
        <end position="36"/>
    </location>
</feature>
<accession>A0A822D147</accession>
<dbReference type="AlphaFoldDB" id="A0A822D147"/>
<feature type="non-terminal residue" evidence="2">
    <location>
        <position position="1"/>
    </location>
</feature>
<protein>
    <submittedName>
        <fullName evidence="2">Uncharacterized protein</fullName>
    </submittedName>
</protein>
<evidence type="ECO:0000313" key="2">
    <source>
        <dbReference type="EMBL" id="CAF5056791.1"/>
    </source>
</evidence>
<proteinExistence type="predicted"/>
<comment type="caution">
    <text evidence="2">The sequence shown here is derived from an EMBL/GenBank/DDBJ whole genome shotgun (WGS) entry which is preliminary data.</text>
</comment>
<sequence length="91" mass="10181">LDYQTASSDEEDDDTTNEKVNMPPESLTNTDTTDNNRFEFIDDSDDDNNIFRISSTGNVAFTVTPGLGVFLTTSSRHTPHVFERVLARIHA</sequence>